<feature type="domain" description="Guanylate cyclase" evidence="2">
    <location>
        <begin position="167"/>
        <end position="296"/>
    </location>
</feature>
<evidence type="ECO:0000256" key="1">
    <source>
        <dbReference type="SAM" id="Phobius"/>
    </source>
</evidence>
<dbReference type="EMBL" id="JAVRHR010000001">
    <property type="protein sequence ID" value="MDT0606873.1"/>
    <property type="molecule type" value="Genomic_DNA"/>
</dbReference>
<dbReference type="Pfam" id="PF00211">
    <property type="entry name" value="Guanylate_cyc"/>
    <property type="match status" value="1"/>
</dbReference>
<dbReference type="Proteomes" id="UP001255246">
    <property type="component" value="Unassembled WGS sequence"/>
</dbReference>
<dbReference type="EC" id="4.6.1.-" evidence="3"/>
<dbReference type="PROSITE" id="PS50125">
    <property type="entry name" value="GUANYLATE_CYCLASE_2"/>
    <property type="match status" value="1"/>
</dbReference>
<comment type="caution">
    <text evidence="3">The sequence shown here is derived from an EMBL/GenBank/DDBJ whole genome shotgun (WGS) entry which is preliminary data.</text>
</comment>
<gene>
    <name evidence="3" type="ORF">RM706_07520</name>
</gene>
<feature type="transmembrane region" description="Helical" evidence="1">
    <location>
        <begin position="12"/>
        <end position="30"/>
    </location>
</feature>
<keyword evidence="4" id="KW-1185">Reference proteome</keyword>
<dbReference type="RefSeq" id="WP_311350416.1">
    <property type="nucleotide sequence ID" value="NZ_JAVRHR010000001.1"/>
</dbReference>
<keyword evidence="3" id="KW-0456">Lyase</keyword>
<keyword evidence="1" id="KW-1133">Transmembrane helix</keyword>
<accession>A0ABU3AAF9</accession>
<dbReference type="GO" id="GO:0016829">
    <property type="term" value="F:lyase activity"/>
    <property type="evidence" value="ECO:0007669"/>
    <property type="project" value="UniProtKB-KW"/>
</dbReference>
<dbReference type="SUPFAM" id="SSF55073">
    <property type="entry name" value="Nucleotide cyclase"/>
    <property type="match status" value="1"/>
</dbReference>
<organism evidence="3 4">
    <name type="scientific">Croceitalea rosinachiae</name>
    <dbReference type="NCBI Taxonomy" id="3075596"/>
    <lineage>
        <taxon>Bacteria</taxon>
        <taxon>Pseudomonadati</taxon>
        <taxon>Bacteroidota</taxon>
        <taxon>Flavobacteriia</taxon>
        <taxon>Flavobacteriales</taxon>
        <taxon>Flavobacteriaceae</taxon>
        <taxon>Croceitalea</taxon>
    </lineage>
</organism>
<evidence type="ECO:0000313" key="3">
    <source>
        <dbReference type="EMBL" id="MDT0606873.1"/>
    </source>
</evidence>
<dbReference type="PANTHER" id="PTHR43081">
    <property type="entry name" value="ADENYLATE CYCLASE, TERMINAL-DIFFERENTIATION SPECIFIC-RELATED"/>
    <property type="match status" value="1"/>
</dbReference>
<dbReference type="CDD" id="cd07302">
    <property type="entry name" value="CHD"/>
    <property type="match status" value="1"/>
</dbReference>
<sequence>MSKRNLRILRFYIVGWTMAMIFLAIVRGVGTEELGQLKFDFKSSIIISVTLGPIFGIISGLASIWAEKNLYRKLTLGKLLLLRTLYAIAFIAVMIVAAYWVYQLYFGTDISITTFALDEGSGAIYFYILATDFFMTILRQVNLMLGEGNLSKIIRGQFYTPREEDRIFMFLDLQASTTIAERLGHVRYSMLIQDCFNDLGVAVEQNNAEIYQYVGDEAVLTWPLKEGLNNKNCVNAYYNFSELLEKKKEYYDNMYDCQPFFKAGIHSGVVTVTEVGKYKKEIAYHGDTINTAARIQGKCNALKSEVLLSENLKNEFAENRFTFSEKGQVPLKGKKEPIQIFSIHKELAR</sequence>
<dbReference type="InterPro" id="IPR029787">
    <property type="entry name" value="Nucleotide_cyclase"/>
</dbReference>
<keyword evidence="1" id="KW-0472">Membrane</keyword>
<feature type="transmembrane region" description="Helical" evidence="1">
    <location>
        <begin position="79"/>
        <end position="102"/>
    </location>
</feature>
<reference evidence="3 4" key="1">
    <citation type="submission" date="2023-09" db="EMBL/GenBank/DDBJ databases">
        <authorList>
            <person name="Rey-Velasco X."/>
        </authorList>
    </citation>
    <scope>NUCLEOTIDE SEQUENCE [LARGE SCALE GENOMIC DNA]</scope>
    <source>
        <strain evidence="3 4">F388</strain>
    </source>
</reference>
<dbReference type="InterPro" id="IPR001054">
    <property type="entry name" value="A/G_cyclase"/>
</dbReference>
<feature type="transmembrane region" description="Helical" evidence="1">
    <location>
        <begin position="122"/>
        <end position="145"/>
    </location>
</feature>
<evidence type="ECO:0000259" key="2">
    <source>
        <dbReference type="PROSITE" id="PS50125"/>
    </source>
</evidence>
<name>A0ABU3AAF9_9FLAO</name>
<dbReference type="Gene3D" id="3.30.70.1230">
    <property type="entry name" value="Nucleotide cyclase"/>
    <property type="match status" value="1"/>
</dbReference>
<keyword evidence="1" id="KW-0812">Transmembrane</keyword>
<dbReference type="InterPro" id="IPR050697">
    <property type="entry name" value="Adenylyl/Guanylyl_Cyclase_3/4"/>
</dbReference>
<proteinExistence type="predicted"/>
<dbReference type="PANTHER" id="PTHR43081:SF1">
    <property type="entry name" value="ADENYLATE CYCLASE, TERMINAL-DIFFERENTIATION SPECIFIC"/>
    <property type="match status" value="1"/>
</dbReference>
<feature type="transmembrane region" description="Helical" evidence="1">
    <location>
        <begin position="45"/>
        <end position="67"/>
    </location>
</feature>
<protein>
    <submittedName>
        <fullName evidence="3">Adenylate/guanylate cyclase domain-containing protein</fullName>
        <ecNumber evidence="3">4.6.1.-</ecNumber>
    </submittedName>
</protein>
<evidence type="ECO:0000313" key="4">
    <source>
        <dbReference type="Proteomes" id="UP001255246"/>
    </source>
</evidence>